<sequence>MFRLAFTLNSLFALAGRTALYISAAKPDQFTFVCGPRLGLCMHQAFDAETKSTYGFVLPTNGNLAEDFIAQLSVPLPYGFAGFGPVQSASSGIPPIPLFSIPAFMGFSRSHTVGLAGGMIVQQSTISPDGSQLVPVPASSAGTITISPLSGWNETLINFIFRCQNCALPEIQRNKPFELVVFNSYEQPEFDTPDAMNATLKIGGAKISAIKVENLRALESRDYATYLTTAELA</sequence>
<feature type="chain" id="PRO_5042203563" description="Cellobiose dehydrogenase cytochrome domain-containing protein" evidence="1">
    <location>
        <begin position="26"/>
        <end position="233"/>
    </location>
</feature>
<evidence type="ECO:0008006" key="4">
    <source>
        <dbReference type="Google" id="ProtNLM"/>
    </source>
</evidence>
<keyword evidence="1" id="KW-0732">Signal</keyword>
<evidence type="ECO:0000313" key="3">
    <source>
        <dbReference type="Proteomes" id="UP001218218"/>
    </source>
</evidence>
<feature type="signal peptide" evidence="1">
    <location>
        <begin position="1"/>
        <end position="25"/>
    </location>
</feature>
<evidence type="ECO:0000313" key="2">
    <source>
        <dbReference type="EMBL" id="KAJ7343900.1"/>
    </source>
</evidence>
<dbReference type="AlphaFoldDB" id="A0AAD7EQN6"/>
<proteinExistence type="predicted"/>
<reference evidence="2" key="1">
    <citation type="submission" date="2023-03" db="EMBL/GenBank/DDBJ databases">
        <title>Massive genome expansion in bonnet fungi (Mycena s.s.) driven by repeated elements and novel gene families across ecological guilds.</title>
        <authorList>
            <consortium name="Lawrence Berkeley National Laboratory"/>
            <person name="Harder C.B."/>
            <person name="Miyauchi S."/>
            <person name="Viragh M."/>
            <person name="Kuo A."/>
            <person name="Thoen E."/>
            <person name="Andreopoulos B."/>
            <person name="Lu D."/>
            <person name="Skrede I."/>
            <person name="Drula E."/>
            <person name="Henrissat B."/>
            <person name="Morin E."/>
            <person name="Kohler A."/>
            <person name="Barry K."/>
            <person name="LaButti K."/>
            <person name="Morin E."/>
            <person name="Salamov A."/>
            <person name="Lipzen A."/>
            <person name="Mereny Z."/>
            <person name="Hegedus B."/>
            <person name="Baldrian P."/>
            <person name="Stursova M."/>
            <person name="Weitz H."/>
            <person name="Taylor A."/>
            <person name="Grigoriev I.V."/>
            <person name="Nagy L.G."/>
            <person name="Martin F."/>
            <person name="Kauserud H."/>
        </authorList>
    </citation>
    <scope>NUCLEOTIDE SEQUENCE</scope>
    <source>
        <strain evidence="2">CBHHK002</strain>
    </source>
</reference>
<comment type="caution">
    <text evidence="2">The sequence shown here is derived from an EMBL/GenBank/DDBJ whole genome shotgun (WGS) entry which is preliminary data.</text>
</comment>
<dbReference type="EMBL" id="JARIHO010000022">
    <property type="protein sequence ID" value="KAJ7343900.1"/>
    <property type="molecule type" value="Genomic_DNA"/>
</dbReference>
<evidence type="ECO:0000256" key="1">
    <source>
        <dbReference type="SAM" id="SignalP"/>
    </source>
</evidence>
<dbReference type="Proteomes" id="UP001218218">
    <property type="component" value="Unassembled WGS sequence"/>
</dbReference>
<accession>A0AAD7EQN6</accession>
<organism evidence="2 3">
    <name type="scientific">Mycena albidolilacea</name>
    <dbReference type="NCBI Taxonomy" id="1033008"/>
    <lineage>
        <taxon>Eukaryota</taxon>
        <taxon>Fungi</taxon>
        <taxon>Dikarya</taxon>
        <taxon>Basidiomycota</taxon>
        <taxon>Agaricomycotina</taxon>
        <taxon>Agaricomycetes</taxon>
        <taxon>Agaricomycetidae</taxon>
        <taxon>Agaricales</taxon>
        <taxon>Marasmiineae</taxon>
        <taxon>Mycenaceae</taxon>
        <taxon>Mycena</taxon>
    </lineage>
</organism>
<name>A0AAD7EQN6_9AGAR</name>
<keyword evidence="3" id="KW-1185">Reference proteome</keyword>
<gene>
    <name evidence="2" type="ORF">DFH08DRAFT_810435</name>
</gene>
<protein>
    <recommendedName>
        <fullName evidence="4">Cellobiose dehydrogenase cytochrome domain-containing protein</fullName>
    </recommendedName>
</protein>